<feature type="domain" description="B12-binding" evidence="6">
    <location>
        <begin position="1"/>
        <end position="145"/>
    </location>
</feature>
<dbReference type="EMBL" id="QZKU01000068">
    <property type="protein sequence ID" value="RJP21296.1"/>
    <property type="molecule type" value="Genomic_DNA"/>
</dbReference>
<evidence type="ECO:0000256" key="1">
    <source>
        <dbReference type="ARBA" id="ARBA00001966"/>
    </source>
</evidence>
<dbReference type="Pfam" id="PF02310">
    <property type="entry name" value="B12-binding"/>
    <property type="match status" value="1"/>
</dbReference>
<dbReference type="GO" id="GO:0003824">
    <property type="term" value="F:catalytic activity"/>
    <property type="evidence" value="ECO:0007669"/>
    <property type="project" value="InterPro"/>
</dbReference>
<comment type="caution">
    <text evidence="8">The sequence shown here is derived from an EMBL/GenBank/DDBJ whole genome shotgun (WGS) entry which is preliminary data.</text>
</comment>
<dbReference type="GO" id="GO:0046872">
    <property type="term" value="F:metal ion binding"/>
    <property type="evidence" value="ECO:0007669"/>
    <property type="project" value="UniProtKB-KW"/>
</dbReference>
<dbReference type="AlphaFoldDB" id="A0A3A4NTC1"/>
<accession>A0A3A4NTC1</accession>
<dbReference type="InterPro" id="IPR007197">
    <property type="entry name" value="rSAM"/>
</dbReference>
<proteinExistence type="predicted"/>
<dbReference type="CDD" id="cd01335">
    <property type="entry name" value="Radical_SAM"/>
    <property type="match status" value="1"/>
</dbReference>
<organism evidence="8 9">
    <name type="scientific">Abyssobacteria bacterium (strain SURF_5)</name>
    <dbReference type="NCBI Taxonomy" id="2093360"/>
    <lineage>
        <taxon>Bacteria</taxon>
        <taxon>Pseudomonadati</taxon>
        <taxon>Candidatus Hydrogenedentota</taxon>
        <taxon>Candidatus Abyssobacteria</taxon>
    </lineage>
</organism>
<keyword evidence="5" id="KW-0411">Iron-sulfur</keyword>
<reference evidence="8 9" key="1">
    <citation type="journal article" date="2017" name="ISME J.">
        <title>Energy and carbon metabolisms in a deep terrestrial subsurface fluid microbial community.</title>
        <authorList>
            <person name="Momper L."/>
            <person name="Jungbluth S.P."/>
            <person name="Lee M.D."/>
            <person name="Amend J.P."/>
        </authorList>
    </citation>
    <scope>NUCLEOTIDE SEQUENCE [LARGE SCALE GENOMIC DNA]</scope>
    <source>
        <strain evidence="8">SURF_5</strain>
    </source>
</reference>
<evidence type="ECO:0000256" key="2">
    <source>
        <dbReference type="ARBA" id="ARBA00022691"/>
    </source>
</evidence>
<dbReference type="PROSITE" id="PS51332">
    <property type="entry name" value="B12_BINDING"/>
    <property type="match status" value="1"/>
</dbReference>
<dbReference type="Gene3D" id="3.80.30.20">
    <property type="entry name" value="tm_1862 like domain"/>
    <property type="match status" value="1"/>
</dbReference>
<dbReference type="InterPro" id="IPR058240">
    <property type="entry name" value="rSAM_sf"/>
</dbReference>
<dbReference type="InterPro" id="IPR051198">
    <property type="entry name" value="BchE-like"/>
</dbReference>
<evidence type="ECO:0000256" key="5">
    <source>
        <dbReference type="ARBA" id="ARBA00023014"/>
    </source>
</evidence>
<feature type="domain" description="Radical SAM core" evidence="7">
    <location>
        <begin position="193"/>
        <end position="415"/>
    </location>
</feature>
<dbReference type="InterPro" id="IPR006638">
    <property type="entry name" value="Elp3/MiaA/NifB-like_rSAM"/>
</dbReference>
<dbReference type="PANTHER" id="PTHR43409">
    <property type="entry name" value="ANAEROBIC MAGNESIUM-PROTOPORPHYRIN IX MONOMETHYL ESTER CYCLASE-RELATED"/>
    <property type="match status" value="1"/>
</dbReference>
<dbReference type="GO" id="GO:0031419">
    <property type="term" value="F:cobalamin binding"/>
    <property type="evidence" value="ECO:0007669"/>
    <property type="project" value="InterPro"/>
</dbReference>
<dbReference type="PROSITE" id="PS51918">
    <property type="entry name" value="RADICAL_SAM"/>
    <property type="match status" value="1"/>
</dbReference>
<dbReference type="Proteomes" id="UP000265882">
    <property type="component" value="Unassembled WGS sequence"/>
</dbReference>
<keyword evidence="4" id="KW-0408">Iron</keyword>
<dbReference type="SUPFAM" id="SSF102114">
    <property type="entry name" value="Radical SAM enzymes"/>
    <property type="match status" value="1"/>
</dbReference>
<dbReference type="Gene3D" id="3.40.50.280">
    <property type="entry name" value="Cobalamin-binding domain"/>
    <property type="match status" value="1"/>
</dbReference>
<protein>
    <submittedName>
        <fullName evidence="8">Radical SAM protein</fullName>
    </submittedName>
</protein>
<name>A0A3A4NTC1_ABYX5</name>
<comment type="cofactor">
    <cofactor evidence="1">
        <name>[4Fe-4S] cluster</name>
        <dbReference type="ChEBI" id="CHEBI:49883"/>
    </cofactor>
</comment>
<dbReference type="Pfam" id="PF04055">
    <property type="entry name" value="Radical_SAM"/>
    <property type="match status" value="1"/>
</dbReference>
<dbReference type="PANTHER" id="PTHR43409:SF16">
    <property type="entry name" value="SLR0320 PROTEIN"/>
    <property type="match status" value="1"/>
</dbReference>
<dbReference type="SFLD" id="SFLDS00029">
    <property type="entry name" value="Radical_SAM"/>
    <property type="match status" value="1"/>
</dbReference>
<keyword evidence="2" id="KW-0949">S-adenosyl-L-methionine</keyword>
<dbReference type="GO" id="GO:0051539">
    <property type="term" value="F:4 iron, 4 sulfur cluster binding"/>
    <property type="evidence" value="ECO:0007669"/>
    <property type="project" value="UniProtKB-KW"/>
</dbReference>
<evidence type="ECO:0000256" key="4">
    <source>
        <dbReference type="ARBA" id="ARBA00023004"/>
    </source>
</evidence>
<gene>
    <name evidence="8" type="ORF">C4520_09790</name>
</gene>
<sequence>MKVLLLNPPSVGEGKHNHTNGFFSYPTWLASGAASVESNGHDILLLDAPASHLSCGDVEEKARNFRPHLLVLNTTMCSLQSDAVVAEALKTIVGDLFVVLAGTYVSACPEEALKLIPTAGAVVRREYDATLPALAERLERGESIETVAGITYRAAGTVLSNPDVPPLHRLDKIPFLSSIYRRFLDIRAYSRRDTPYPMMALTTSRGCTYGCTFCVYPQTFSGRKIRYRSIENVLEELDYIKEYFPEVAGIFFEDDTLTMNRQRCRELCEALIDRKMKIVWTTRCRPDVDLETLKIMKGAGCQALSVGFESGSQEILNRIQRHTTREKMEKFVSNTNKTGIRLHGSFIAGLPGETRATLEETLAFSKRLNPATVRFVPLIPHPGTAAYKWFLDLNLLKPGLDGECFSEGQNYIAPTHELTPDDILSFCLRAQKEFYKRPAYVFSQLKRSVLHPRQIPQVWKRYGIR</sequence>
<dbReference type="SFLD" id="SFLDG01123">
    <property type="entry name" value="methyltransferase_(Class_B)"/>
    <property type="match status" value="1"/>
</dbReference>
<dbReference type="SMART" id="SM00729">
    <property type="entry name" value="Elp3"/>
    <property type="match status" value="1"/>
</dbReference>
<dbReference type="InterPro" id="IPR034466">
    <property type="entry name" value="Methyltransferase_Class_B"/>
</dbReference>
<evidence type="ECO:0000256" key="3">
    <source>
        <dbReference type="ARBA" id="ARBA00022723"/>
    </source>
</evidence>
<dbReference type="InterPro" id="IPR023404">
    <property type="entry name" value="rSAM_horseshoe"/>
</dbReference>
<evidence type="ECO:0000313" key="9">
    <source>
        <dbReference type="Proteomes" id="UP000265882"/>
    </source>
</evidence>
<dbReference type="SFLD" id="SFLDG01082">
    <property type="entry name" value="B12-binding_domain_containing"/>
    <property type="match status" value="1"/>
</dbReference>
<dbReference type="InterPro" id="IPR006158">
    <property type="entry name" value="Cobalamin-bd"/>
</dbReference>
<evidence type="ECO:0000313" key="8">
    <source>
        <dbReference type="EMBL" id="RJP21296.1"/>
    </source>
</evidence>
<evidence type="ECO:0000259" key="6">
    <source>
        <dbReference type="PROSITE" id="PS51332"/>
    </source>
</evidence>
<dbReference type="GO" id="GO:0005829">
    <property type="term" value="C:cytosol"/>
    <property type="evidence" value="ECO:0007669"/>
    <property type="project" value="TreeGrafter"/>
</dbReference>
<keyword evidence="3" id="KW-0479">Metal-binding</keyword>
<evidence type="ECO:0000259" key="7">
    <source>
        <dbReference type="PROSITE" id="PS51918"/>
    </source>
</evidence>